<sequence length="209" mass="23367">MRRPSTLDPYLDYLQQRCDEGEHSAKILHQELLAKGYLGHYQRVKMAVAPLRRGLPLDEPRERPPSPREAARWIITAPDRHGPQTAQSLHRLLGHCPELRHTHDLVRQFAGMLGARDAALLPGWLDQLASSGLAPLAGIATALREDQQAVTQGISTPYNSRVNEGRITDVKLQKRIIAGRAGVPLLRHRVVLIAHLRRRYAAPVTATPR</sequence>
<reference evidence="1" key="1">
    <citation type="submission" date="2024-07" db="EMBL/GenBank/DDBJ databases">
        <authorList>
            <person name="Yu S.T."/>
        </authorList>
    </citation>
    <scope>NUCLEOTIDE SEQUENCE</scope>
    <source>
        <strain evidence="1">R41</strain>
    </source>
</reference>
<dbReference type="PANTHER" id="PTHR33498">
    <property type="entry name" value="TRANSPOSASE FOR INSERTION SEQUENCE ELEMENT IS1557"/>
    <property type="match status" value="1"/>
</dbReference>
<name>A0AB39RBS3_9ACTN</name>
<protein>
    <recommendedName>
        <fullName evidence="2">Transposase</fullName>
    </recommendedName>
</protein>
<organism evidence="1">
    <name type="scientific">Streptomyces sp. R41</name>
    <dbReference type="NCBI Taxonomy" id="3238632"/>
    <lineage>
        <taxon>Bacteria</taxon>
        <taxon>Bacillati</taxon>
        <taxon>Actinomycetota</taxon>
        <taxon>Actinomycetes</taxon>
        <taxon>Kitasatosporales</taxon>
        <taxon>Streptomycetaceae</taxon>
        <taxon>Streptomyces</taxon>
    </lineage>
</organism>
<dbReference type="InterPro" id="IPR047951">
    <property type="entry name" value="Transpos_ISL3"/>
</dbReference>
<evidence type="ECO:0000313" key="1">
    <source>
        <dbReference type="EMBL" id="XDQ51155.1"/>
    </source>
</evidence>
<accession>A0AB39RBS3</accession>
<dbReference type="EMBL" id="CP163443">
    <property type="protein sequence ID" value="XDQ51155.1"/>
    <property type="molecule type" value="Genomic_DNA"/>
</dbReference>
<dbReference type="RefSeq" id="WP_369244490.1">
    <property type="nucleotide sequence ID" value="NZ_CP163443.1"/>
</dbReference>
<gene>
    <name evidence="1" type="ORF">AB5J53_05565</name>
</gene>
<dbReference type="AlphaFoldDB" id="A0AB39RBS3"/>
<proteinExistence type="predicted"/>
<evidence type="ECO:0008006" key="2">
    <source>
        <dbReference type="Google" id="ProtNLM"/>
    </source>
</evidence>
<dbReference type="PANTHER" id="PTHR33498:SF1">
    <property type="entry name" value="TRANSPOSASE FOR INSERTION SEQUENCE ELEMENT IS1557"/>
    <property type="match status" value="1"/>
</dbReference>